<name>N9STL5_9GAMM</name>
<evidence type="ECO:0000256" key="3">
    <source>
        <dbReference type="ARBA" id="ARBA00023239"/>
    </source>
</evidence>
<evidence type="ECO:0000256" key="2">
    <source>
        <dbReference type="ARBA" id="ARBA00022833"/>
    </source>
</evidence>
<dbReference type="InterPro" id="IPR032465">
    <property type="entry name" value="ACMSD"/>
</dbReference>
<accession>N9STL5</accession>
<gene>
    <name evidence="7" type="ORF">F902_02401</name>
</gene>
<dbReference type="SUPFAM" id="SSF51556">
    <property type="entry name" value="Metallo-dependent hydrolases"/>
    <property type="match status" value="1"/>
</dbReference>
<keyword evidence="8" id="KW-1185">Reference proteome</keyword>
<evidence type="ECO:0000313" key="7">
    <source>
        <dbReference type="EMBL" id="ENX58001.1"/>
    </source>
</evidence>
<evidence type="ECO:0000256" key="4">
    <source>
        <dbReference type="ARBA" id="ARBA00036832"/>
    </source>
</evidence>
<dbReference type="AlphaFoldDB" id="N9STL5"/>
<keyword evidence="1" id="KW-0479">Metal-binding</keyword>
<evidence type="ECO:0000259" key="6">
    <source>
        <dbReference type="Pfam" id="PF04909"/>
    </source>
</evidence>
<dbReference type="EC" id="4.1.1.52" evidence="5"/>
<dbReference type="InterPro" id="IPR032466">
    <property type="entry name" value="Metal_Hydrolase"/>
</dbReference>
<dbReference type="GO" id="GO:0047596">
    <property type="term" value="F:6-methylsalicylate decarboxylase activity"/>
    <property type="evidence" value="ECO:0007669"/>
    <property type="project" value="UniProtKB-EC"/>
</dbReference>
<dbReference type="GO" id="GO:0019748">
    <property type="term" value="P:secondary metabolic process"/>
    <property type="evidence" value="ECO:0007669"/>
    <property type="project" value="TreeGrafter"/>
</dbReference>
<evidence type="ECO:0000313" key="8">
    <source>
        <dbReference type="Proteomes" id="UP000013084"/>
    </source>
</evidence>
<dbReference type="PANTHER" id="PTHR21240:SF29">
    <property type="entry name" value="AMIDOHYDROLASE-RELATED DOMAIN-CONTAINING PROTEIN"/>
    <property type="match status" value="1"/>
</dbReference>
<evidence type="ECO:0000256" key="5">
    <source>
        <dbReference type="ARBA" id="ARBA00038889"/>
    </source>
</evidence>
<dbReference type="OrthoDB" id="149172at2"/>
<dbReference type="PATRIC" id="fig|1217700.3.peg.2331"/>
<dbReference type="Proteomes" id="UP000013084">
    <property type="component" value="Unassembled WGS sequence"/>
</dbReference>
<dbReference type="GO" id="GO:0046872">
    <property type="term" value="F:metal ion binding"/>
    <property type="evidence" value="ECO:0007669"/>
    <property type="project" value="UniProtKB-KW"/>
</dbReference>
<dbReference type="GO" id="GO:0016787">
    <property type="term" value="F:hydrolase activity"/>
    <property type="evidence" value="ECO:0007669"/>
    <property type="project" value="InterPro"/>
</dbReference>
<dbReference type="Gene3D" id="3.20.20.140">
    <property type="entry name" value="Metal-dependent hydrolases"/>
    <property type="match status" value="1"/>
</dbReference>
<keyword evidence="3" id="KW-0456">Lyase</keyword>
<feature type="domain" description="Amidohydrolase-related" evidence="6">
    <location>
        <begin position="7"/>
        <end position="308"/>
    </location>
</feature>
<dbReference type="Pfam" id="PF04909">
    <property type="entry name" value="Amidohydro_2"/>
    <property type="match status" value="1"/>
</dbReference>
<reference evidence="7 8" key="1">
    <citation type="submission" date="2013-02" db="EMBL/GenBank/DDBJ databases">
        <title>The Genome Sequence of Acinetobacter sp. CIP 70.18.</title>
        <authorList>
            <consortium name="The Broad Institute Genome Sequencing Platform"/>
            <consortium name="The Broad Institute Genome Sequencing Center for Infectious Disease"/>
            <person name="Cerqueira G."/>
            <person name="Feldgarden M."/>
            <person name="Courvalin P."/>
            <person name="Perichon B."/>
            <person name="Grillot-Courvalin C."/>
            <person name="Clermont D."/>
            <person name="Rocha E."/>
            <person name="Yoon E.-J."/>
            <person name="Nemec A."/>
            <person name="Walker B."/>
            <person name="Young S.K."/>
            <person name="Zeng Q."/>
            <person name="Gargeya S."/>
            <person name="Fitzgerald M."/>
            <person name="Haas B."/>
            <person name="Abouelleil A."/>
            <person name="Alvarado L."/>
            <person name="Arachchi H.M."/>
            <person name="Berlin A.M."/>
            <person name="Chapman S.B."/>
            <person name="Dewar J."/>
            <person name="Goldberg J."/>
            <person name="Griggs A."/>
            <person name="Gujja S."/>
            <person name="Hansen M."/>
            <person name="Howarth C."/>
            <person name="Imamovic A."/>
            <person name="Larimer J."/>
            <person name="McCowan C."/>
            <person name="Murphy C."/>
            <person name="Neiman D."/>
            <person name="Pearson M."/>
            <person name="Priest M."/>
            <person name="Roberts A."/>
            <person name="Saif S."/>
            <person name="Shea T."/>
            <person name="Sisk P."/>
            <person name="Sykes S."/>
            <person name="Wortman J."/>
            <person name="Nusbaum C."/>
            <person name="Birren B."/>
        </authorList>
    </citation>
    <scope>NUCLEOTIDE SEQUENCE [LARGE SCALE GENOMIC DNA]</scope>
    <source>
        <strain evidence="7 8">CIP 70.18</strain>
    </source>
</reference>
<protein>
    <recommendedName>
        <fullName evidence="5">6-methylsalicylate decarboxylase</fullName>
        <ecNumber evidence="5">4.1.1.52</ecNumber>
    </recommendedName>
</protein>
<comment type="catalytic activity">
    <reaction evidence="4">
        <text>6-methylsalicylate + H(+) = 3-methylphenol + CO2</text>
        <dbReference type="Rhea" id="RHEA:23112"/>
        <dbReference type="ChEBI" id="CHEBI:15378"/>
        <dbReference type="ChEBI" id="CHEBI:16526"/>
        <dbReference type="ChEBI" id="CHEBI:17231"/>
        <dbReference type="ChEBI" id="CHEBI:36658"/>
        <dbReference type="EC" id="4.1.1.52"/>
    </reaction>
    <physiologicalReaction direction="left-to-right" evidence="4">
        <dbReference type="Rhea" id="RHEA:23113"/>
    </physiologicalReaction>
</comment>
<dbReference type="HOGENOM" id="CLU_039329_2_1_6"/>
<keyword evidence="2" id="KW-0862">Zinc</keyword>
<dbReference type="PANTHER" id="PTHR21240">
    <property type="entry name" value="2-AMINO-3-CARBOXYLMUCONATE-6-SEMIALDEHYDE DECARBOXYLASE"/>
    <property type="match status" value="1"/>
</dbReference>
<dbReference type="InterPro" id="IPR006680">
    <property type="entry name" value="Amidohydro-rel"/>
</dbReference>
<evidence type="ECO:0000256" key="1">
    <source>
        <dbReference type="ARBA" id="ARBA00022723"/>
    </source>
</evidence>
<dbReference type="GO" id="GO:0005829">
    <property type="term" value="C:cytosol"/>
    <property type="evidence" value="ECO:0007669"/>
    <property type="project" value="TreeGrafter"/>
</dbReference>
<dbReference type="EMBL" id="APRN01000036">
    <property type="protein sequence ID" value="ENX58001.1"/>
    <property type="molecule type" value="Genomic_DNA"/>
</dbReference>
<comment type="caution">
    <text evidence="7">The sequence shown here is derived from an EMBL/GenBank/DDBJ whole genome shotgun (WGS) entry which is preliminary data.</text>
</comment>
<dbReference type="RefSeq" id="WP_005203608.1">
    <property type="nucleotide sequence ID" value="NZ_KB850072.1"/>
</dbReference>
<sequence length="311" mass="34988">MKNFNRIDVHQHLIPSFWKNALIKQGGDPSGWRIPDWSPESALKFMDDNDIQTGVLSLSAPSVMSWEGKEASDMGRHVNEYIAELVQKNPSRFGHFITVPLPDIDASLNEIKYGFDELNADGVVLFSNYHGLYLGDESLEPVWKELDSRHAVVFIHPSKSIDPLTGLPSPLIDYPFDTTRTAVHMVANGILRKYRNVKVILSHAGGFLPFIANRVAELYPTLNASVTKNEILDDLRQFYFDTALSSGHVALQTLLSFAQQDHILYGSDFPHASVPVSSSFARDLDSYPNYQGTQQADINRENALKLFKRLR</sequence>
<organism evidence="7 8">
    <name type="scientific">Acinetobacter higginsii</name>
    <dbReference type="NCBI Taxonomy" id="70347"/>
    <lineage>
        <taxon>Bacteria</taxon>
        <taxon>Pseudomonadati</taxon>
        <taxon>Pseudomonadota</taxon>
        <taxon>Gammaproteobacteria</taxon>
        <taxon>Moraxellales</taxon>
        <taxon>Moraxellaceae</taxon>
        <taxon>Acinetobacter</taxon>
    </lineage>
</organism>
<proteinExistence type="predicted"/>